<comment type="caution">
    <text evidence="4">The sequence shown here is derived from an EMBL/GenBank/DDBJ whole genome shotgun (WGS) entry which is preliminary data.</text>
</comment>
<sequence>MIVAVTSRKLTERGNLYIIVEQALKSGAGAIMLREKDLDFKSLYPIALQLKKITEKYNAEFIVNGNFKIAKKVKANYYHTSFLNLKKIDQPLNFNTGVSIHSLEEGIEAERLGAKYILVGNIYETNCKPGLKGKGENFLKKIISSINIPVIAIGGINENNIKSIKEVGAYGAAVMSLAMKTPENIKKLL</sequence>
<reference evidence="4 5" key="1">
    <citation type="submission" date="2019-04" db="EMBL/GenBank/DDBJ databases">
        <title>Genome sequencing of Clostridium botulinum Groups I-IV and Clostridium butyricum.</title>
        <authorList>
            <person name="Brunt J."/>
            <person name="Van Vliet A.H.M."/>
            <person name="Stringer S.C."/>
            <person name="Carter A.T."/>
            <person name="Peck M.W."/>
        </authorList>
    </citation>
    <scope>NUCLEOTIDE SEQUENCE [LARGE SCALE GENOMIC DNA]</scope>
    <source>
        <strain evidence="4 5">IFR 18/094</strain>
    </source>
</reference>
<evidence type="ECO:0000256" key="1">
    <source>
        <dbReference type="ARBA" id="ARBA00004948"/>
    </source>
</evidence>
<protein>
    <submittedName>
        <fullName evidence="4">Thiamine phosphate synthase</fullName>
    </submittedName>
</protein>
<dbReference type="Pfam" id="PF02581">
    <property type="entry name" value="TMP-TENI"/>
    <property type="match status" value="1"/>
</dbReference>
<organism evidence="4 5">
    <name type="scientific">Clostridium niameyense</name>
    <dbReference type="NCBI Taxonomy" id="1622073"/>
    <lineage>
        <taxon>Bacteria</taxon>
        <taxon>Bacillati</taxon>
        <taxon>Bacillota</taxon>
        <taxon>Clostridia</taxon>
        <taxon>Eubacteriales</taxon>
        <taxon>Clostridiaceae</taxon>
        <taxon>Clostridium</taxon>
    </lineage>
</organism>
<dbReference type="OrthoDB" id="9815348at2"/>
<dbReference type="InterPro" id="IPR022998">
    <property type="entry name" value="ThiamineP_synth_TenI"/>
</dbReference>
<keyword evidence="5" id="KW-1185">Reference proteome</keyword>
<evidence type="ECO:0000313" key="4">
    <source>
        <dbReference type="EMBL" id="NEZ46837.1"/>
    </source>
</evidence>
<dbReference type="Proteomes" id="UP000473885">
    <property type="component" value="Unassembled WGS sequence"/>
</dbReference>
<dbReference type="GO" id="GO:0009228">
    <property type="term" value="P:thiamine biosynthetic process"/>
    <property type="evidence" value="ECO:0007669"/>
    <property type="project" value="UniProtKB-KW"/>
</dbReference>
<dbReference type="GO" id="GO:0005737">
    <property type="term" value="C:cytoplasm"/>
    <property type="evidence" value="ECO:0007669"/>
    <property type="project" value="TreeGrafter"/>
</dbReference>
<evidence type="ECO:0000256" key="2">
    <source>
        <dbReference type="ARBA" id="ARBA00022977"/>
    </source>
</evidence>
<evidence type="ECO:0000259" key="3">
    <source>
        <dbReference type="Pfam" id="PF02581"/>
    </source>
</evidence>
<name>A0A6M0RAR6_9CLOT</name>
<proteinExistence type="predicted"/>
<comment type="pathway">
    <text evidence="1">Cofactor biosynthesis; thiamine diphosphate biosynthesis.</text>
</comment>
<dbReference type="SUPFAM" id="SSF51391">
    <property type="entry name" value="Thiamin phosphate synthase"/>
    <property type="match status" value="1"/>
</dbReference>
<dbReference type="InterPro" id="IPR036206">
    <property type="entry name" value="ThiamineP_synth_sf"/>
</dbReference>
<dbReference type="Gene3D" id="3.20.20.70">
    <property type="entry name" value="Aldolase class I"/>
    <property type="match status" value="1"/>
</dbReference>
<dbReference type="PANTHER" id="PTHR20857:SF15">
    <property type="entry name" value="THIAMINE-PHOSPHATE SYNTHASE"/>
    <property type="match status" value="1"/>
</dbReference>
<dbReference type="CDD" id="cd00564">
    <property type="entry name" value="TMP_TenI"/>
    <property type="match status" value="1"/>
</dbReference>
<dbReference type="AlphaFoldDB" id="A0A6M0RAR6"/>
<feature type="domain" description="Thiamine phosphate synthase/TenI" evidence="3">
    <location>
        <begin position="3"/>
        <end position="176"/>
    </location>
</feature>
<dbReference type="EMBL" id="SXDP01000004">
    <property type="protein sequence ID" value="NEZ46837.1"/>
    <property type="molecule type" value="Genomic_DNA"/>
</dbReference>
<accession>A0A6M0RAR6</accession>
<dbReference type="InterPro" id="IPR013785">
    <property type="entry name" value="Aldolase_TIM"/>
</dbReference>
<gene>
    <name evidence="4" type="ORF">FDF74_06370</name>
</gene>
<dbReference type="PANTHER" id="PTHR20857">
    <property type="entry name" value="THIAMINE-PHOSPHATE PYROPHOSPHORYLASE"/>
    <property type="match status" value="1"/>
</dbReference>
<keyword evidence="2" id="KW-0784">Thiamine biosynthesis</keyword>
<dbReference type="GO" id="GO:0004789">
    <property type="term" value="F:thiamine-phosphate diphosphorylase activity"/>
    <property type="evidence" value="ECO:0007669"/>
    <property type="project" value="TreeGrafter"/>
</dbReference>
<dbReference type="RefSeq" id="WP_050607803.1">
    <property type="nucleotide sequence ID" value="NZ_CABKUB010000006.1"/>
</dbReference>
<evidence type="ECO:0000313" key="5">
    <source>
        <dbReference type="Proteomes" id="UP000473885"/>
    </source>
</evidence>